<dbReference type="CDD" id="cd06261">
    <property type="entry name" value="TM_PBP2"/>
    <property type="match status" value="1"/>
</dbReference>
<feature type="domain" description="ABC transmembrane type-1" evidence="8">
    <location>
        <begin position="80"/>
        <end position="273"/>
    </location>
</feature>
<dbReference type="SUPFAM" id="SSF161098">
    <property type="entry name" value="MetI-like"/>
    <property type="match status" value="1"/>
</dbReference>
<feature type="transmembrane region" description="Helical" evidence="7">
    <location>
        <begin position="79"/>
        <end position="105"/>
    </location>
</feature>
<dbReference type="GO" id="GO:0055085">
    <property type="term" value="P:transmembrane transport"/>
    <property type="evidence" value="ECO:0007669"/>
    <property type="project" value="InterPro"/>
</dbReference>
<dbReference type="EMBL" id="ATMT01000100">
    <property type="protein sequence ID" value="EPY04231.1"/>
    <property type="molecule type" value="Genomic_DNA"/>
</dbReference>
<protein>
    <submittedName>
        <fullName evidence="9">Binding-protein-dependent transport systems inner membrane component</fullName>
    </submittedName>
</protein>
<evidence type="ECO:0000256" key="1">
    <source>
        <dbReference type="ARBA" id="ARBA00004651"/>
    </source>
</evidence>
<keyword evidence="2 7" id="KW-0813">Transport</keyword>
<evidence type="ECO:0000256" key="3">
    <source>
        <dbReference type="ARBA" id="ARBA00022475"/>
    </source>
</evidence>
<organism evidence="9 10">
    <name type="scientific">Paenibacillus alvei TS-15</name>
    <dbReference type="NCBI Taxonomy" id="1117108"/>
    <lineage>
        <taxon>Bacteria</taxon>
        <taxon>Bacillati</taxon>
        <taxon>Bacillota</taxon>
        <taxon>Bacilli</taxon>
        <taxon>Bacillales</taxon>
        <taxon>Paenibacillaceae</taxon>
        <taxon>Paenibacillus</taxon>
    </lineage>
</organism>
<dbReference type="PROSITE" id="PS50928">
    <property type="entry name" value="ABC_TM1"/>
    <property type="match status" value="1"/>
</dbReference>
<dbReference type="Pfam" id="PF00528">
    <property type="entry name" value="BPD_transp_1"/>
    <property type="match status" value="1"/>
</dbReference>
<evidence type="ECO:0000256" key="5">
    <source>
        <dbReference type="ARBA" id="ARBA00022989"/>
    </source>
</evidence>
<reference evidence="9 10" key="1">
    <citation type="submission" date="2013-05" db="EMBL/GenBank/DDBJ databases">
        <authorList>
            <person name="Strain E.A."/>
            <person name="Brown E."/>
            <person name="Allard M.W."/>
            <person name="Luo Y.L."/>
        </authorList>
    </citation>
    <scope>NUCLEOTIDE SEQUENCE [LARGE SCALE GENOMIC DNA]</scope>
    <source>
        <strain evidence="9 10">TS-15</strain>
    </source>
</reference>
<evidence type="ECO:0000256" key="7">
    <source>
        <dbReference type="RuleBase" id="RU363032"/>
    </source>
</evidence>
<comment type="subcellular location">
    <subcellularLocation>
        <location evidence="1 7">Cell membrane</location>
        <topology evidence="1 7">Multi-pass membrane protein</topology>
    </subcellularLocation>
</comment>
<dbReference type="PATRIC" id="fig|1117108.3.peg.5638"/>
<dbReference type="eggNOG" id="COG0395">
    <property type="taxonomic scope" value="Bacteria"/>
</dbReference>
<sequence>MESMQQYPRKRSHMMVRALMYALLGIWTLLVMYPLLWSILGSFKTNQQFLLNAPWSLPEWPFEWANFTTVWNNYHLGTYFMNSLIVTVVSTVLALLLSSTTSYIIARFPFRGSMALYNLYLSSMMIPLILGLIPLFFLLSNLHLDNSLLGLILVYTVTNLPFGVFVLVGFFRSMPKELDEAASIDGSSYYGVFFRIMLPLAKPGLISVGMMNVLNIWNEYIIGTVLVNDPEKYTIPVGIAIMQAEMQYRTEWGPLFAGLLLSIIPVLILYMIFQKQITSGMMAGAIK</sequence>
<evidence type="ECO:0000313" key="10">
    <source>
        <dbReference type="Proteomes" id="UP000015344"/>
    </source>
</evidence>
<evidence type="ECO:0000256" key="6">
    <source>
        <dbReference type="ARBA" id="ARBA00023136"/>
    </source>
</evidence>
<dbReference type="AlphaFoldDB" id="S9TPI9"/>
<proteinExistence type="inferred from homology"/>
<comment type="caution">
    <text evidence="9">The sequence shown here is derived from an EMBL/GenBank/DDBJ whole genome shotgun (WGS) entry which is preliminary data.</text>
</comment>
<dbReference type="PANTHER" id="PTHR43744:SF12">
    <property type="entry name" value="ABC TRANSPORTER PERMEASE PROTEIN MG189-RELATED"/>
    <property type="match status" value="1"/>
</dbReference>
<keyword evidence="4 7" id="KW-0812">Transmembrane</keyword>
<feature type="transmembrane region" description="Helical" evidence="7">
    <location>
        <begin position="151"/>
        <end position="171"/>
    </location>
</feature>
<dbReference type="InterPro" id="IPR000515">
    <property type="entry name" value="MetI-like"/>
</dbReference>
<dbReference type="InterPro" id="IPR035906">
    <property type="entry name" value="MetI-like_sf"/>
</dbReference>
<evidence type="ECO:0000256" key="2">
    <source>
        <dbReference type="ARBA" id="ARBA00022448"/>
    </source>
</evidence>
<dbReference type="GO" id="GO:0005886">
    <property type="term" value="C:plasma membrane"/>
    <property type="evidence" value="ECO:0007669"/>
    <property type="project" value="UniProtKB-SubCell"/>
</dbReference>
<keyword evidence="3" id="KW-1003">Cell membrane</keyword>
<accession>S9TPI9</accession>
<feature type="transmembrane region" description="Helical" evidence="7">
    <location>
        <begin position="21"/>
        <end position="40"/>
    </location>
</feature>
<dbReference type="PANTHER" id="PTHR43744">
    <property type="entry name" value="ABC TRANSPORTER PERMEASE PROTEIN MG189-RELATED-RELATED"/>
    <property type="match status" value="1"/>
</dbReference>
<keyword evidence="6 7" id="KW-0472">Membrane</keyword>
<feature type="transmembrane region" description="Helical" evidence="7">
    <location>
        <begin position="252"/>
        <end position="273"/>
    </location>
</feature>
<evidence type="ECO:0000259" key="8">
    <source>
        <dbReference type="PROSITE" id="PS50928"/>
    </source>
</evidence>
<dbReference type="Proteomes" id="UP000015344">
    <property type="component" value="Unassembled WGS sequence"/>
</dbReference>
<dbReference type="Gene3D" id="1.10.3720.10">
    <property type="entry name" value="MetI-like"/>
    <property type="match status" value="1"/>
</dbReference>
<evidence type="ECO:0000313" key="9">
    <source>
        <dbReference type="EMBL" id="EPY04231.1"/>
    </source>
</evidence>
<feature type="transmembrane region" description="Helical" evidence="7">
    <location>
        <begin position="117"/>
        <end position="139"/>
    </location>
</feature>
<keyword evidence="5 7" id="KW-1133">Transmembrane helix</keyword>
<comment type="similarity">
    <text evidence="7">Belongs to the binding-protein-dependent transport system permease family.</text>
</comment>
<evidence type="ECO:0000256" key="4">
    <source>
        <dbReference type="ARBA" id="ARBA00022692"/>
    </source>
</evidence>
<gene>
    <name evidence="9" type="ORF">PAALTS15_27329</name>
</gene>
<name>S9TPI9_PAEAL</name>